<organism evidence="5 6">
    <name type="scientific">Candidatus Gemmiger avistercoris</name>
    <dbReference type="NCBI Taxonomy" id="2838606"/>
    <lineage>
        <taxon>Bacteria</taxon>
        <taxon>Bacillati</taxon>
        <taxon>Bacillota</taxon>
        <taxon>Clostridia</taxon>
        <taxon>Eubacteriales</taxon>
        <taxon>Gemmiger</taxon>
    </lineage>
</organism>
<dbReference type="InterPro" id="IPR050204">
    <property type="entry name" value="AraC_XylS_family_regulators"/>
</dbReference>
<dbReference type="EMBL" id="DXBF01000006">
    <property type="protein sequence ID" value="HIZ61223.1"/>
    <property type="molecule type" value="Genomic_DNA"/>
</dbReference>
<dbReference type="Pfam" id="PF12833">
    <property type="entry name" value="HTH_18"/>
    <property type="match status" value="1"/>
</dbReference>
<evidence type="ECO:0000256" key="2">
    <source>
        <dbReference type="ARBA" id="ARBA00023125"/>
    </source>
</evidence>
<sequence length="290" mass="33343">MVEQDYEIYRYRSTYMNEVDLHHHDFYEIYLLLRGRVEYIVENKIFRMRPGDWMLVSPLELHQARIGADDAYERIVLWVARPYLERLSTPNTSLTRCFDTTVATHTNLLRPDGATGAQLRAAAERLYKQKESRAYGSDLLAQGALVELVIGLNRAAEERSDSRPAGASDEVVDAVLHYINEHFNEPLTLDDLAARFFISKYHLLRKFDAQVGTTVHRYILQKRLINAKQLLAGGVLPNEVCQYCGFGDYANFYRAFKAEYSQTPRQFVQSVRGGEGGVLSLQRKDQRNPD</sequence>
<dbReference type="Proteomes" id="UP000824105">
    <property type="component" value="Unassembled WGS sequence"/>
</dbReference>
<keyword evidence="2" id="KW-0238">DNA-binding</keyword>
<evidence type="ECO:0000313" key="5">
    <source>
        <dbReference type="EMBL" id="HIZ61223.1"/>
    </source>
</evidence>
<dbReference type="SUPFAM" id="SSF51215">
    <property type="entry name" value="Regulatory protein AraC"/>
    <property type="match status" value="1"/>
</dbReference>
<dbReference type="SMART" id="SM00342">
    <property type="entry name" value="HTH_ARAC"/>
    <property type="match status" value="1"/>
</dbReference>
<keyword evidence="1" id="KW-0805">Transcription regulation</keyword>
<dbReference type="Pfam" id="PF02311">
    <property type="entry name" value="AraC_binding"/>
    <property type="match status" value="1"/>
</dbReference>
<reference evidence="5" key="1">
    <citation type="journal article" date="2021" name="PeerJ">
        <title>Extensive microbial diversity within the chicken gut microbiome revealed by metagenomics and culture.</title>
        <authorList>
            <person name="Gilroy R."/>
            <person name="Ravi A."/>
            <person name="Getino M."/>
            <person name="Pursley I."/>
            <person name="Horton D.L."/>
            <person name="Alikhan N.F."/>
            <person name="Baker D."/>
            <person name="Gharbi K."/>
            <person name="Hall N."/>
            <person name="Watson M."/>
            <person name="Adriaenssens E.M."/>
            <person name="Foster-Nyarko E."/>
            <person name="Jarju S."/>
            <person name="Secka A."/>
            <person name="Antonio M."/>
            <person name="Oren A."/>
            <person name="Chaudhuri R.R."/>
            <person name="La Ragione R."/>
            <person name="Hildebrand F."/>
            <person name="Pallen M.J."/>
        </authorList>
    </citation>
    <scope>NUCLEOTIDE SEQUENCE</scope>
    <source>
        <strain evidence="5">CHK188-11489</strain>
    </source>
</reference>
<evidence type="ECO:0000256" key="3">
    <source>
        <dbReference type="ARBA" id="ARBA00023163"/>
    </source>
</evidence>
<dbReference type="InterPro" id="IPR009057">
    <property type="entry name" value="Homeodomain-like_sf"/>
</dbReference>
<proteinExistence type="predicted"/>
<evidence type="ECO:0000313" key="6">
    <source>
        <dbReference type="Proteomes" id="UP000824105"/>
    </source>
</evidence>
<dbReference type="InterPro" id="IPR014710">
    <property type="entry name" value="RmlC-like_jellyroll"/>
</dbReference>
<gene>
    <name evidence="5" type="ORF">H9724_00405</name>
</gene>
<dbReference type="InterPro" id="IPR018060">
    <property type="entry name" value="HTH_AraC"/>
</dbReference>
<comment type="caution">
    <text evidence="5">The sequence shown here is derived from an EMBL/GenBank/DDBJ whole genome shotgun (WGS) entry which is preliminary data.</text>
</comment>
<protein>
    <submittedName>
        <fullName evidence="5">AraC family transcriptional regulator</fullName>
    </submittedName>
</protein>
<dbReference type="PANTHER" id="PTHR46796">
    <property type="entry name" value="HTH-TYPE TRANSCRIPTIONAL ACTIVATOR RHAS-RELATED"/>
    <property type="match status" value="1"/>
</dbReference>
<dbReference type="InterPro" id="IPR003313">
    <property type="entry name" value="AraC-bd"/>
</dbReference>
<name>A0A9D2JNQ0_9FIRM</name>
<reference evidence="5" key="2">
    <citation type="submission" date="2021-04" db="EMBL/GenBank/DDBJ databases">
        <authorList>
            <person name="Gilroy R."/>
        </authorList>
    </citation>
    <scope>NUCLEOTIDE SEQUENCE</scope>
    <source>
        <strain evidence="5">CHK188-11489</strain>
    </source>
</reference>
<dbReference type="SUPFAM" id="SSF46689">
    <property type="entry name" value="Homeodomain-like"/>
    <property type="match status" value="2"/>
</dbReference>
<dbReference type="AlphaFoldDB" id="A0A9D2JNQ0"/>
<dbReference type="InterPro" id="IPR037923">
    <property type="entry name" value="HTH-like"/>
</dbReference>
<feature type="domain" description="HTH araC/xylS-type" evidence="4">
    <location>
        <begin position="173"/>
        <end position="270"/>
    </location>
</feature>
<keyword evidence="3" id="KW-0804">Transcription</keyword>
<dbReference type="GO" id="GO:0043565">
    <property type="term" value="F:sequence-specific DNA binding"/>
    <property type="evidence" value="ECO:0007669"/>
    <property type="project" value="InterPro"/>
</dbReference>
<dbReference type="GO" id="GO:0003700">
    <property type="term" value="F:DNA-binding transcription factor activity"/>
    <property type="evidence" value="ECO:0007669"/>
    <property type="project" value="InterPro"/>
</dbReference>
<accession>A0A9D2JNQ0</accession>
<dbReference type="Gene3D" id="1.10.10.60">
    <property type="entry name" value="Homeodomain-like"/>
    <property type="match status" value="2"/>
</dbReference>
<evidence type="ECO:0000259" key="4">
    <source>
        <dbReference type="PROSITE" id="PS01124"/>
    </source>
</evidence>
<dbReference type="Gene3D" id="2.60.120.10">
    <property type="entry name" value="Jelly Rolls"/>
    <property type="match status" value="1"/>
</dbReference>
<dbReference type="PROSITE" id="PS01124">
    <property type="entry name" value="HTH_ARAC_FAMILY_2"/>
    <property type="match status" value="1"/>
</dbReference>
<evidence type="ECO:0000256" key="1">
    <source>
        <dbReference type="ARBA" id="ARBA00023015"/>
    </source>
</evidence>